<reference evidence="2" key="1">
    <citation type="journal article" date="2014" name="Int. J. Syst. Evol. Microbiol.">
        <title>Complete genome sequence of Corynebacterium casei LMG S-19264T (=DSM 44701T), isolated from a smear-ripened cheese.</title>
        <authorList>
            <consortium name="US DOE Joint Genome Institute (JGI-PGF)"/>
            <person name="Walter F."/>
            <person name="Albersmeier A."/>
            <person name="Kalinowski J."/>
            <person name="Ruckert C."/>
        </authorList>
    </citation>
    <scope>NUCLEOTIDE SEQUENCE</scope>
    <source>
        <strain evidence="2">KCTC 22169</strain>
    </source>
</reference>
<reference evidence="2" key="2">
    <citation type="submission" date="2020-09" db="EMBL/GenBank/DDBJ databases">
        <authorList>
            <person name="Sun Q."/>
            <person name="Kim S."/>
        </authorList>
    </citation>
    <scope>NUCLEOTIDE SEQUENCE</scope>
    <source>
        <strain evidence="2">KCTC 22169</strain>
    </source>
</reference>
<evidence type="ECO:0000313" key="3">
    <source>
        <dbReference type="Proteomes" id="UP000626148"/>
    </source>
</evidence>
<dbReference type="CDD" id="cd00093">
    <property type="entry name" value="HTH_XRE"/>
    <property type="match status" value="1"/>
</dbReference>
<dbReference type="EMBL" id="BMXR01000015">
    <property type="protein sequence ID" value="GGX72024.1"/>
    <property type="molecule type" value="Genomic_DNA"/>
</dbReference>
<dbReference type="RefSeq" id="WP_189612910.1">
    <property type="nucleotide sequence ID" value="NZ_BMXR01000015.1"/>
</dbReference>
<evidence type="ECO:0000313" key="2">
    <source>
        <dbReference type="EMBL" id="GGX72024.1"/>
    </source>
</evidence>
<organism evidence="2 3">
    <name type="scientific">Saccharospirillum salsuginis</name>
    <dbReference type="NCBI Taxonomy" id="418750"/>
    <lineage>
        <taxon>Bacteria</taxon>
        <taxon>Pseudomonadati</taxon>
        <taxon>Pseudomonadota</taxon>
        <taxon>Gammaproteobacteria</taxon>
        <taxon>Oceanospirillales</taxon>
        <taxon>Saccharospirillaceae</taxon>
        <taxon>Saccharospirillum</taxon>
    </lineage>
</organism>
<keyword evidence="3" id="KW-1185">Reference proteome</keyword>
<dbReference type="InterPro" id="IPR010982">
    <property type="entry name" value="Lambda_DNA-bd_dom_sf"/>
</dbReference>
<dbReference type="Proteomes" id="UP000626148">
    <property type="component" value="Unassembled WGS sequence"/>
</dbReference>
<name>A0A918KRZ3_9GAMM</name>
<dbReference type="GO" id="GO:0003677">
    <property type="term" value="F:DNA binding"/>
    <property type="evidence" value="ECO:0007669"/>
    <property type="project" value="InterPro"/>
</dbReference>
<sequence length="78" mass="8631">MLRLKYYRVSAGLTQGELGKRCGFKSAQSRVALYESGERLPPLPVARRIVKVLNDAGAPCTLDEVFPPETTVKRRTPA</sequence>
<dbReference type="SMART" id="SM00530">
    <property type="entry name" value="HTH_XRE"/>
    <property type="match status" value="1"/>
</dbReference>
<dbReference type="SUPFAM" id="SSF47413">
    <property type="entry name" value="lambda repressor-like DNA-binding domains"/>
    <property type="match status" value="1"/>
</dbReference>
<dbReference type="Pfam" id="PF01381">
    <property type="entry name" value="HTH_3"/>
    <property type="match status" value="1"/>
</dbReference>
<gene>
    <name evidence="2" type="ORF">GCM10007392_44280</name>
</gene>
<protein>
    <submittedName>
        <fullName evidence="2">Transcriptional regulator</fullName>
    </submittedName>
</protein>
<evidence type="ECO:0000259" key="1">
    <source>
        <dbReference type="PROSITE" id="PS50943"/>
    </source>
</evidence>
<comment type="caution">
    <text evidence="2">The sequence shown here is derived from an EMBL/GenBank/DDBJ whole genome shotgun (WGS) entry which is preliminary data.</text>
</comment>
<dbReference type="PROSITE" id="PS50943">
    <property type="entry name" value="HTH_CROC1"/>
    <property type="match status" value="1"/>
</dbReference>
<dbReference type="Gene3D" id="1.10.260.40">
    <property type="entry name" value="lambda repressor-like DNA-binding domains"/>
    <property type="match status" value="1"/>
</dbReference>
<proteinExistence type="predicted"/>
<dbReference type="InterPro" id="IPR001387">
    <property type="entry name" value="Cro/C1-type_HTH"/>
</dbReference>
<dbReference type="AlphaFoldDB" id="A0A918KRZ3"/>
<feature type="domain" description="HTH cro/C1-type" evidence="1">
    <location>
        <begin position="4"/>
        <end position="65"/>
    </location>
</feature>
<accession>A0A918KRZ3</accession>